<dbReference type="Proteomes" id="UP001221413">
    <property type="component" value="Unassembled WGS sequence"/>
</dbReference>
<evidence type="ECO:0000313" key="2">
    <source>
        <dbReference type="Proteomes" id="UP001221413"/>
    </source>
</evidence>
<comment type="caution">
    <text evidence="1">The sequence shown here is derived from an EMBL/GenBank/DDBJ whole genome shotgun (WGS) entry which is preliminary data.</text>
</comment>
<proteinExistence type="predicted"/>
<evidence type="ECO:0008006" key="3">
    <source>
        <dbReference type="Google" id="ProtNLM"/>
    </source>
</evidence>
<sequence length="414" mass="45213">MLYSVELATRHMLTLETKPLSLPDAFRILCAHIADMRLPNPDNYGNGWRDLEITLPPALKTSLARPSSQELQFEVYGATVSVAHLIHALVTFSYDTSAVAWDLYRHLVEDQAVRKVLEGLVMLDGGDGDVRTAWARPVEGTWAQVAGALVEEADVRRVLCAWARDWFDGLLVPFMTKGGGKSAATLPHEASDRLREQLLARDGPITVVGSIVDRTYLTYPPTIDPSDYRAAGALSPAHIIPLAAATDARLRSSIQVFAGGAISASELTRKRINDARNSLLLTQDQSDGLGDFIFSIEAEEDKANAETRYFLRVYTMLTGPSLNGCRDREELWFADIEEAAQTPSPDARFCNLHTAVAKVVHASGAGAAIAAIISEERTASLQDAAATVEIWGHGGWEYLQRELRCLAEGAVEDI</sequence>
<dbReference type="AlphaFoldDB" id="A0AAD6J289"/>
<reference evidence="1" key="1">
    <citation type="submission" date="2023-01" db="EMBL/GenBank/DDBJ databases">
        <title>The chitinases involved in constricting ring structure development in the nematode-trapping fungus Drechslerella dactyloides.</title>
        <authorList>
            <person name="Wang R."/>
            <person name="Zhang L."/>
            <person name="Tang P."/>
            <person name="Li S."/>
            <person name="Liang L."/>
        </authorList>
    </citation>
    <scope>NUCLEOTIDE SEQUENCE</scope>
    <source>
        <strain evidence="1">YMF1.00031</strain>
    </source>
</reference>
<dbReference type="EMBL" id="JAQGDS010000003">
    <property type="protein sequence ID" value="KAJ6262457.1"/>
    <property type="molecule type" value="Genomic_DNA"/>
</dbReference>
<name>A0AAD6J289_DREDA</name>
<keyword evidence="2" id="KW-1185">Reference proteome</keyword>
<gene>
    <name evidence="1" type="ORF">Dda_3265</name>
</gene>
<organism evidence="1 2">
    <name type="scientific">Drechslerella dactyloides</name>
    <name type="common">Nematode-trapping fungus</name>
    <name type="synonym">Arthrobotrys dactyloides</name>
    <dbReference type="NCBI Taxonomy" id="74499"/>
    <lineage>
        <taxon>Eukaryota</taxon>
        <taxon>Fungi</taxon>
        <taxon>Dikarya</taxon>
        <taxon>Ascomycota</taxon>
        <taxon>Pezizomycotina</taxon>
        <taxon>Orbiliomycetes</taxon>
        <taxon>Orbiliales</taxon>
        <taxon>Orbiliaceae</taxon>
        <taxon>Drechslerella</taxon>
    </lineage>
</organism>
<protein>
    <recommendedName>
        <fullName evidence="3">HNH nuclease domain-containing protein</fullName>
    </recommendedName>
</protein>
<accession>A0AAD6J289</accession>
<evidence type="ECO:0000313" key="1">
    <source>
        <dbReference type="EMBL" id="KAJ6262457.1"/>
    </source>
</evidence>